<dbReference type="InterPro" id="IPR056362">
    <property type="entry name" value="AtuA-like_ferredoxin_dom"/>
</dbReference>
<feature type="domain" description="Acyclic terpene utilisation N-terminal" evidence="2">
    <location>
        <begin position="3"/>
        <end position="161"/>
    </location>
</feature>
<reference evidence="5" key="1">
    <citation type="journal article" date="2021" name="BMC Genomics">
        <title>Chromosome-level genome assembly and manually-curated proteome of model necrotroph Parastagonospora nodorum Sn15 reveals a genome-wide trove of candidate effector homologs, and redundancy of virulence-related functions within an accessory chromosome.</title>
        <authorList>
            <person name="Bertazzoni S."/>
            <person name="Jones D.A.B."/>
            <person name="Phan H.T."/>
            <person name="Tan K.-C."/>
            <person name="Hane J.K."/>
        </authorList>
    </citation>
    <scope>NUCLEOTIDE SEQUENCE [LARGE SCALE GENOMIC DNA]</scope>
    <source>
        <strain evidence="5">SN15 / ATCC MYA-4574 / FGSC 10173)</strain>
    </source>
</reference>
<dbReference type="Pfam" id="PF23544">
    <property type="entry name" value="AtuA_ferredoxin"/>
    <property type="match status" value="1"/>
</dbReference>
<evidence type="ECO:0000259" key="2">
    <source>
        <dbReference type="Pfam" id="PF07287"/>
    </source>
</evidence>
<dbReference type="Pfam" id="PF07287">
    <property type="entry name" value="AtuA"/>
    <property type="match status" value="1"/>
</dbReference>
<evidence type="ECO:0000313" key="4">
    <source>
        <dbReference type="EMBL" id="QRD00996.1"/>
    </source>
</evidence>
<dbReference type="KEGG" id="pno:SNOG_15404"/>
<feature type="domain" description="AtuA-like ferredoxin-fold" evidence="3">
    <location>
        <begin position="207"/>
        <end position="302"/>
    </location>
</feature>
<dbReference type="OrthoDB" id="10265871at2759"/>
<gene>
    <name evidence="4" type="ORF">JI435_154040</name>
</gene>
<dbReference type="InterPro" id="IPR010839">
    <property type="entry name" value="AtuA_N"/>
</dbReference>
<proteinExistence type="predicted"/>
<evidence type="ECO:0000256" key="1">
    <source>
        <dbReference type="SAM" id="MobiDB-lite"/>
    </source>
</evidence>
<organism evidence="4 5">
    <name type="scientific">Phaeosphaeria nodorum (strain SN15 / ATCC MYA-4574 / FGSC 10173)</name>
    <name type="common">Glume blotch fungus</name>
    <name type="synonym">Parastagonospora nodorum</name>
    <dbReference type="NCBI Taxonomy" id="321614"/>
    <lineage>
        <taxon>Eukaryota</taxon>
        <taxon>Fungi</taxon>
        <taxon>Dikarya</taxon>
        <taxon>Ascomycota</taxon>
        <taxon>Pezizomycotina</taxon>
        <taxon>Dothideomycetes</taxon>
        <taxon>Pleosporomycetidae</taxon>
        <taxon>Pleosporales</taxon>
        <taxon>Pleosporineae</taxon>
        <taxon>Phaeosphaeriaceae</taxon>
        <taxon>Parastagonospora</taxon>
    </lineage>
</organism>
<name>A0A7U2I2K4_PHANO</name>
<dbReference type="OMA" id="HISHIPF"/>
<sequence>MEGLVVTEVGSNRVRITGAKGHPAPVTTKVGISARAGYRAEFHYYITGLDLKEKVKMVELQTKALAGRQVDKLHVLEFQVAGSIPEDPRSQDEATVDMRIYAQSRDPSVLGANQFLVWCKQNILQSYPGCTPNTDLRQGVGRPYFDYFVTVLDQSHVVETVFLPDGSSKRMPPPTRTRQYPNKQVSYDTPEPYQLSTWGPTRRAPLGFVVLGRSGDKSSDANAGFIARSQDEWDWLKSFLSLAKFKELLGKDYTGKPIERFEMPGVRAVHFLLKGHLKGGCNSSAGFDAYGKNLAEYVRARHVDVPVRFLERGRI</sequence>
<dbReference type="Proteomes" id="UP000663193">
    <property type="component" value="Chromosome 11"/>
</dbReference>
<evidence type="ECO:0000313" key="5">
    <source>
        <dbReference type="Proteomes" id="UP000663193"/>
    </source>
</evidence>
<dbReference type="RefSeq" id="XP_001805554.1">
    <property type="nucleotide sequence ID" value="XM_001805502.1"/>
</dbReference>
<dbReference type="PANTHER" id="PTHR47585">
    <property type="match status" value="1"/>
</dbReference>
<accession>A0A7U2I2K4</accession>
<feature type="region of interest" description="Disordered" evidence="1">
    <location>
        <begin position="166"/>
        <end position="186"/>
    </location>
</feature>
<keyword evidence="5" id="KW-1185">Reference proteome</keyword>
<dbReference type="PANTHER" id="PTHR47585:SF2">
    <property type="entry name" value="DUF1446 DOMAIN PROTEIN (AFU_ORTHOLOGUE AFUA_6G11420)"/>
    <property type="match status" value="1"/>
</dbReference>
<dbReference type="AlphaFoldDB" id="A0A7U2I2K4"/>
<protein>
    <submittedName>
        <fullName evidence="4">Uncharacterized protein</fullName>
    </submittedName>
</protein>
<dbReference type="VEuPathDB" id="FungiDB:JI435_154040"/>
<dbReference type="EMBL" id="CP069033">
    <property type="protein sequence ID" value="QRD00996.1"/>
    <property type="molecule type" value="Genomic_DNA"/>
</dbReference>
<feature type="compositionally biased region" description="Polar residues" evidence="1">
    <location>
        <begin position="176"/>
        <end position="186"/>
    </location>
</feature>
<evidence type="ECO:0000259" key="3">
    <source>
        <dbReference type="Pfam" id="PF23544"/>
    </source>
</evidence>